<proteinExistence type="predicted"/>
<evidence type="ECO:0000313" key="1">
    <source>
        <dbReference type="EMBL" id="VAV90889.1"/>
    </source>
</evidence>
<evidence type="ECO:0008006" key="2">
    <source>
        <dbReference type="Google" id="ProtNLM"/>
    </source>
</evidence>
<dbReference type="InterPro" id="IPR021955">
    <property type="entry name" value="DUF3572"/>
</dbReference>
<reference evidence="1" key="1">
    <citation type="submission" date="2018-06" db="EMBL/GenBank/DDBJ databases">
        <authorList>
            <person name="Zhirakovskaya E."/>
        </authorList>
    </citation>
    <scope>NUCLEOTIDE SEQUENCE</scope>
</reference>
<organism evidence="1">
    <name type="scientific">hydrothermal vent metagenome</name>
    <dbReference type="NCBI Taxonomy" id="652676"/>
    <lineage>
        <taxon>unclassified sequences</taxon>
        <taxon>metagenomes</taxon>
        <taxon>ecological metagenomes</taxon>
    </lineage>
</organism>
<gene>
    <name evidence="1" type="ORF">MNBD_ALPHA08-2486</name>
</gene>
<name>A0A3B0RFW0_9ZZZZ</name>
<dbReference type="Pfam" id="PF12096">
    <property type="entry name" value="DUF3572"/>
    <property type="match status" value="1"/>
</dbReference>
<dbReference type="AlphaFoldDB" id="A0A3B0RFW0"/>
<protein>
    <recommendedName>
        <fullName evidence="2">DUF3572 domain-containing protein</fullName>
    </recommendedName>
</protein>
<dbReference type="EMBL" id="UOEC01000085">
    <property type="protein sequence ID" value="VAV90889.1"/>
    <property type="molecule type" value="Genomic_DNA"/>
</dbReference>
<accession>A0A3B0RFW0</accession>
<sequence>MKVVNRLKVPRTKSGLNFQEAETVGAAGFSFLASEPEYFSRFASITGIDLSDVAETAGTREFLGGVLEYLMNDESLLLSFCQNNNFQPASVRSAQLILSGNNSEH</sequence>